<proteinExistence type="predicted"/>
<feature type="compositionally biased region" description="Basic residues" evidence="1">
    <location>
        <begin position="62"/>
        <end position="72"/>
    </location>
</feature>
<organism evidence="3 4">
    <name type="scientific">Bosea minatitlanensis</name>
    <dbReference type="NCBI Taxonomy" id="128782"/>
    <lineage>
        <taxon>Bacteria</taxon>
        <taxon>Pseudomonadati</taxon>
        <taxon>Pseudomonadota</taxon>
        <taxon>Alphaproteobacteria</taxon>
        <taxon>Hyphomicrobiales</taxon>
        <taxon>Boseaceae</taxon>
        <taxon>Bosea</taxon>
    </lineage>
</organism>
<feature type="signal peptide" evidence="2">
    <location>
        <begin position="1"/>
        <end position="28"/>
    </location>
</feature>
<evidence type="ECO:0000313" key="4">
    <source>
        <dbReference type="Proteomes" id="UP001595976"/>
    </source>
</evidence>
<accession>A0ABW0F3P5</accession>
<dbReference type="EMBL" id="JBHSLI010000003">
    <property type="protein sequence ID" value="MFC5293101.1"/>
    <property type="molecule type" value="Genomic_DNA"/>
</dbReference>
<gene>
    <name evidence="3" type="ORF">ACFPK2_08865</name>
</gene>
<sequence length="94" mass="10309">MERRSFLLGLFALSAGAATVAISGKADAAALGAAAPVLGATPAEKAATLPDGTPIEQAQYHRGPRHRRPRPRRQVCTVRRNRFGRRERVCRWVY</sequence>
<protein>
    <recommendedName>
        <fullName evidence="5">Protamine-2 (Modular protein)</fullName>
    </recommendedName>
</protein>
<evidence type="ECO:0000313" key="3">
    <source>
        <dbReference type="EMBL" id="MFC5293101.1"/>
    </source>
</evidence>
<keyword evidence="4" id="KW-1185">Reference proteome</keyword>
<comment type="caution">
    <text evidence="3">The sequence shown here is derived from an EMBL/GenBank/DDBJ whole genome shotgun (WGS) entry which is preliminary data.</text>
</comment>
<evidence type="ECO:0008006" key="5">
    <source>
        <dbReference type="Google" id="ProtNLM"/>
    </source>
</evidence>
<feature type="region of interest" description="Disordered" evidence="1">
    <location>
        <begin position="45"/>
        <end position="72"/>
    </location>
</feature>
<feature type="chain" id="PRO_5045574333" description="Protamine-2 (Modular protein)" evidence="2">
    <location>
        <begin position="29"/>
        <end position="94"/>
    </location>
</feature>
<keyword evidence="2" id="KW-0732">Signal</keyword>
<dbReference type="RefSeq" id="WP_260348892.1">
    <property type="nucleotide sequence ID" value="NZ_JAOAOS010000006.1"/>
</dbReference>
<name>A0ABW0F3P5_9HYPH</name>
<dbReference type="Proteomes" id="UP001595976">
    <property type="component" value="Unassembled WGS sequence"/>
</dbReference>
<reference evidence="4" key="1">
    <citation type="journal article" date="2019" name="Int. J. Syst. Evol. Microbiol.">
        <title>The Global Catalogue of Microorganisms (GCM) 10K type strain sequencing project: providing services to taxonomists for standard genome sequencing and annotation.</title>
        <authorList>
            <consortium name="The Broad Institute Genomics Platform"/>
            <consortium name="The Broad Institute Genome Sequencing Center for Infectious Disease"/>
            <person name="Wu L."/>
            <person name="Ma J."/>
        </authorList>
    </citation>
    <scope>NUCLEOTIDE SEQUENCE [LARGE SCALE GENOMIC DNA]</scope>
    <source>
        <strain evidence="4">CGMCC 1.15643</strain>
    </source>
</reference>
<evidence type="ECO:0000256" key="1">
    <source>
        <dbReference type="SAM" id="MobiDB-lite"/>
    </source>
</evidence>
<evidence type="ECO:0000256" key="2">
    <source>
        <dbReference type="SAM" id="SignalP"/>
    </source>
</evidence>